<evidence type="ECO:0000256" key="1">
    <source>
        <dbReference type="SAM" id="MobiDB-lite"/>
    </source>
</evidence>
<keyword evidence="3" id="KW-1185">Reference proteome</keyword>
<name>A0AA40FY39_9HYME</name>
<dbReference type="AlphaFoldDB" id="A0AA40FY39"/>
<proteinExistence type="predicted"/>
<sequence>MAASRVDLEIGGDPATAANNRSPIPRESLASKRNSSETIANDVRRGRKVANNKNDGMGRVVVAEDRRGTSGKDETQGRNSMVHERPERRRLPLVQDEASKRWRTAELDKAKHSFNVEMKKPTDSIWQEAKFPTEGKRANVDLGTDNSTQIRKRSSTNSRKKPENSEMSISAKVIYKLVDSTKQRGSRENAGEKDPRELSPRRRPRSHENLIVDTTTGGGVEGLGLASSGAEAPRKLADSLIDRATESAIKAGEIVERRVTRSSTSQESPRVSEPRSSNDLTSVRQQARKNQSKCPNCGEPHSSYEKSSPRKYSGLLECQVQPYSEENTAKENRNGKEETKRETLVASLLYRSKSLPRLSVHDSGVACSGNEQSPAAGHAHNSKQLLADLKQLHTLKQHYYPEGGWGWVVLFVGTLVQMLSHGVHGSSGIFLQQVVGKFGHPVYSEPG</sequence>
<protein>
    <submittedName>
        <fullName evidence="2">Uncharacterized protein</fullName>
    </submittedName>
</protein>
<dbReference type="EMBL" id="JAHYIQ010000012">
    <property type="protein sequence ID" value="KAK1127301.1"/>
    <property type="molecule type" value="Genomic_DNA"/>
</dbReference>
<gene>
    <name evidence="2" type="ORF">K0M31_003845</name>
</gene>
<evidence type="ECO:0000313" key="2">
    <source>
        <dbReference type="EMBL" id="KAK1127301.1"/>
    </source>
</evidence>
<feature type="region of interest" description="Disordered" evidence="1">
    <location>
        <begin position="129"/>
        <end position="232"/>
    </location>
</feature>
<feature type="compositionally biased region" description="Basic and acidic residues" evidence="1">
    <location>
        <begin position="179"/>
        <end position="210"/>
    </location>
</feature>
<feature type="compositionally biased region" description="Polar residues" evidence="1">
    <location>
        <begin position="261"/>
        <end position="285"/>
    </location>
</feature>
<feature type="region of interest" description="Disordered" evidence="1">
    <location>
        <begin position="1"/>
        <end position="96"/>
    </location>
</feature>
<dbReference type="Proteomes" id="UP001177670">
    <property type="component" value="Unassembled WGS sequence"/>
</dbReference>
<comment type="caution">
    <text evidence="2">The sequence shown here is derived from an EMBL/GenBank/DDBJ whole genome shotgun (WGS) entry which is preliminary data.</text>
</comment>
<feature type="compositionally biased region" description="Basic and acidic residues" evidence="1">
    <location>
        <begin position="62"/>
        <end position="90"/>
    </location>
</feature>
<feature type="region of interest" description="Disordered" evidence="1">
    <location>
        <begin position="255"/>
        <end position="311"/>
    </location>
</feature>
<accession>A0AA40FY39</accession>
<evidence type="ECO:0000313" key="3">
    <source>
        <dbReference type="Proteomes" id="UP001177670"/>
    </source>
</evidence>
<reference evidence="2" key="1">
    <citation type="submission" date="2021-10" db="EMBL/GenBank/DDBJ databases">
        <title>Melipona bicolor Genome sequencing and assembly.</title>
        <authorList>
            <person name="Araujo N.S."/>
            <person name="Arias M.C."/>
        </authorList>
    </citation>
    <scope>NUCLEOTIDE SEQUENCE</scope>
    <source>
        <strain evidence="2">USP_2M_L1-L4_2017</strain>
        <tissue evidence="2">Whole body</tissue>
    </source>
</reference>
<organism evidence="2 3">
    <name type="scientific">Melipona bicolor</name>
    <dbReference type="NCBI Taxonomy" id="60889"/>
    <lineage>
        <taxon>Eukaryota</taxon>
        <taxon>Metazoa</taxon>
        <taxon>Ecdysozoa</taxon>
        <taxon>Arthropoda</taxon>
        <taxon>Hexapoda</taxon>
        <taxon>Insecta</taxon>
        <taxon>Pterygota</taxon>
        <taxon>Neoptera</taxon>
        <taxon>Endopterygota</taxon>
        <taxon>Hymenoptera</taxon>
        <taxon>Apocrita</taxon>
        <taxon>Aculeata</taxon>
        <taxon>Apoidea</taxon>
        <taxon>Anthophila</taxon>
        <taxon>Apidae</taxon>
        <taxon>Melipona</taxon>
    </lineage>
</organism>